<accession>A0A2P5KAM8</accession>
<dbReference type="InterPro" id="IPR000847">
    <property type="entry name" value="LysR_HTH_N"/>
</dbReference>
<evidence type="ECO:0000259" key="1">
    <source>
        <dbReference type="PROSITE" id="PS50931"/>
    </source>
</evidence>
<dbReference type="Proteomes" id="UP000243096">
    <property type="component" value="Unassembled WGS sequence"/>
</dbReference>
<evidence type="ECO:0000313" key="2">
    <source>
        <dbReference type="EMBL" id="PPB83766.1"/>
    </source>
</evidence>
<comment type="caution">
    <text evidence="2">The sequence shown here is derived from an EMBL/GenBank/DDBJ whole genome shotgun (WGS) entry which is preliminary data.</text>
</comment>
<feature type="domain" description="HTH lysR-type" evidence="1">
    <location>
        <begin position="1"/>
        <end position="37"/>
    </location>
</feature>
<dbReference type="Gene3D" id="1.10.10.10">
    <property type="entry name" value="Winged helix-like DNA-binding domain superfamily/Winged helix DNA-binding domain"/>
    <property type="match status" value="1"/>
</dbReference>
<dbReference type="EMBL" id="PRDW01000006">
    <property type="protein sequence ID" value="PPB83766.1"/>
    <property type="molecule type" value="Genomic_DNA"/>
</dbReference>
<proteinExistence type="predicted"/>
<dbReference type="AlphaFoldDB" id="A0A2P5KAM8"/>
<dbReference type="PROSITE" id="PS50931">
    <property type="entry name" value="HTH_LYSR"/>
    <property type="match status" value="1"/>
</dbReference>
<dbReference type="RefSeq" id="WP_370641769.1">
    <property type="nucleotide sequence ID" value="NZ_CP062179.1"/>
</dbReference>
<gene>
    <name evidence="2" type="ORF">B0O95_106157</name>
</gene>
<dbReference type="InterPro" id="IPR036388">
    <property type="entry name" value="WH-like_DNA-bd_sf"/>
</dbReference>
<sequence>MQELLAFDAAARHEGLTRAASSLCITVSGVSEQISTLKAFIGRLKKLLAAAMLDMEALKVIIEAKP</sequence>
<dbReference type="SUPFAM" id="SSF46785">
    <property type="entry name" value="Winged helix' DNA-binding domain"/>
    <property type="match status" value="1"/>
</dbReference>
<organism evidence="2 3">
    <name type="scientific">Mycetohabitans endofungorum</name>
    <dbReference type="NCBI Taxonomy" id="417203"/>
    <lineage>
        <taxon>Bacteria</taxon>
        <taxon>Pseudomonadati</taxon>
        <taxon>Pseudomonadota</taxon>
        <taxon>Betaproteobacteria</taxon>
        <taxon>Burkholderiales</taxon>
        <taxon>Burkholderiaceae</taxon>
        <taxon>Mycetohabitans</taxon>
    </lineage>
</organism>
<name>A0A2P5KAM8_9BURK</name>
<dbReference type="Pfam" id="PF00126">
    <property type="entry name" value="HTH_1"/>
    <property type="match status" value="1"/>
</dbReference>
<dbReference type="InterPro" id="IPR036390">
    <property type="entry name" value="WH_DNA-bd_sf"/>
</dbReference>
<keyword evidence="3" id="KW-1185">Reference proteome</keyword>
<dbReference type="GO" id="GO:0003700">
    <property type="term" value="F:DNA-binding transcription factor activity"/>
    <property type="evidence" value="ECO:0007669"/>
    <property type="project" value="InterPro"/>
</dbReference>
<reference evidence="2 3" key="1">
    <citation type="submission" date="2018-01" db="EMBL/GenBank/DDBJ databases">
        <title>Genomic Encyclopedia of Type Strains, Phase III (KMG-III): the genomes of soil and plant-associated and newly described type strains.</title>
        <authorList>
            <person name="Whitman W."/>
        </authorList>
    </citation>
    <scope>NUCLEOTIDE SEQUENCE [LARGE SCALE GENOMIC DNA]</scope>
    <source>
        <strain evidence="2 3">HKI456</strain>
    </source>
</reference>
<protein>
    <submittedName>
        <fullName evidence="2">Regulatory helix-turn-helix LysR family protein</fullName>
    </submittedName>
</protein>
<evidence type="ECO:0000313" key="3">
    <source>
        <dbReference type="Proteomes" id="UP000243096"/>
    </source>
</evidence>